<dbReference type="InterPro" id="IPR052807">
    <property type="entry name" value="Mito_transl_resp_regulator"/>
</dbReference>
<evidence type="ECO:0000259" key="2">
    <source>
        <dbReference type="PROSITE" id="PS51721"/>
    </source>
</evidence>
<dbReference type="PANTHER" id="PTHR46406:SF1">
    <property type="entry name" value="NITRIC OXIDE-ASSOCIATED PROTEIN 1"/>
    <property type="match status" value="1"/>
</dbReference>
<reference evidence="3" key="1">
    <citation type="submission" date="2021-04" db="EMBL/GenBank/DDBJ databases">
        <authorList>
            <consortium name="Wellcome Sanger Institute Data Sharing"/>
        </authorList>
    </citation>
    <scope>NUCLEOTIDE SEQUENCE [LARGE SCALE GENOMIC DNA]</scope>
</reference>
<reference evidence="3" key="3">
    <citation type="submission" date="2025-09" db="UniProtKB">
        <authorList>
            <consortium name="Ensembl"/>
        </authorList>
    </citation>
    <scope>IDENTIFICATION</scope>
</reference>
<dbReference type="GeneID" id="113150026"/>
<reference evidence="3" key="2">
    <citation type="submission" date="2025-08" db="UniProtKB">
        <authorList>
            <consortium name="Ensembl"/>
        </authorList>
    </citation>
    <scope>IDENTIFICATION</scope>
</reference>
<dbReference type="Pfam" id="PF01926">
    <property type="entry name" value="MMR_HSR1"/>
    <property type="match status" value="1"/>
</dbReference>
<protein>
    <recommendedName>
        <fullName evidence="2">CP-type G domain-containing protein</fullName>
    </recommendedName>
</protein>
<feature type="domain" description="CP-type G" evidence="2">
    <location>
        <begin position="231"/>
        <end position="505"/>
    </location>
</feature>
<dbReference type="Gene3D" id="3.40.50.300">
    <property type="entry name" value="P-loop containing nucleotide triphosphate hydrolases"/>
    <property type="match status" value="1"/>
</dbReference>
<dbReference type="CDD" id="cd01855">
    <property type="entry name" value="YqeH"/>
    <property type="match status" value="1"/>
</dbReference>
<dbReference type="GO" id="GO:0005525">
    <property type="term" value="F:GTP binding"/>
    <property type="evidence" value="ECO:0007669"/>
    <property type="project" value="InterPro"/>
</dbReference>
<dbReference type="SUPFAM" id="SSF52540">
    <property type="entry name" value="P-loop containing nucleoside triphosphate hydrolases"/>
    <property type="match status" value="1"/>
</dbReference>
<evidence type="ECO:0000313" key="4">
    <source>
        <dbReference type="Proteomes" id="UP000265040"/>
    </source>
</evidence>
<dbReference type="Ensembl" id="ENSATET00000027712.3">
    <property type="protein sequence ID" value="ENSATEP00000027282.2"/>
    <property type="gene ID" value="ENSATEG00000018828.3"/>
</dbReference>
<dbReference type="Proteomes" id="UP000265040">
    <property type="component" value="Chromosome 9"/>
</dbReference>
<dbReference type="Pfam" id="PF21516">
    <property type="entry name" value="YqeH-like_C"/>
    <property type="match status" value="1"/>
</dbReference>
<name>A0A3Q1IYE9_ANATE</name>
<feature type="compositionally biased region" description="Polar residues" evidence="1">
    <location>
        <begin position="81"/>
        <end position="91"/>
    </location>
</feature>
<keyword evidence="4" id="KW-1185">Reference proteome</keyword>
<dbReference type="GeneTree" id="ENSGT00390000001695"/>
<accession>A0A3Q1IYE9</accession>
<dbReference type="InParanoid" id="A0A3Q1IYE9"/>
<sequence length="707" mass="78385">MFQVIQVCFRRRLWRSVGFPARRLPAGASTGPGSGPTRQLCIGDRRKVRSCTVDPNVEEPFVFLDCADPEEDPQQEEKDSVNQLSLYSSPAPTADHLQVGPQRHLRSLQQQLQVLRDEARKKPDPDCLIQFQDADFPLDDNIVAAEKKKKKKAAGKGEHKVYGTPDADEPVSHTCCSGCGAILHCTAAHMPGYLPSEKYKTLMQEGGLSGATCQRCHLLTHHHKALSLQVSRTQYRAVVQQIRPNHALVLLIVDLLDLPDSIVPNLPELVGTNKHVVVLGNKVDLLPGDSPNYLQRIKRQLAQYCRDAGFGDQVTDIHLISAKTSYGIENLISSLQRSWRYKGDVYLVGCTNVGKSTLFNTLLETDYCKSTASDLIHKATISPWPGTTMNLLKFPIFNPTPYRMFRRQERLNKASRQMENELSEEELKRLRRFSGQGYLVGRVGRTFHSDDGARPDEIQFDPDSLAFGETEDWETTAPSRPKDDITYSELKDAHWLYDTPGIMKEHDILDLLNEKEVRLVVPAQAIVPRTFVVKPGMSLFVGGLARIDFLQGGKSCWFSVVASSRVPVHITSLEKANGVYEKHAGQVLLGVPAGGPERMKEFPALVPRELRLEGRGYSEAAADITLSSAGWVAVTAVAGDQVLLRVHTPEAAGCGLRTPPLLPHIISLKGERVRKSPAYKLIKPAGLLDSGLSARGAERLQVTKKKK</sequence>
<evidence type="ECO:0000313" key="3">
    <source>
        <dbReference type="Ensembl" id="ENSATEP00000027282.2"/>
    </source>
</evidence>
<dbReference type="InterPro" id="IPR048422">
    <property type="entry name" value="NOA1/YqeH-like_C"/>
</dbReference>
<dbReference type="PROSITE" id="PS51721">
    <property type="entry name" value="G_CP"/>
    <property type="match status" value="1"/>
</dbReference>
<dbReference type="AlphaFoldDB" id="A0A3Q1IYE9"/>
<dbReference type="RefSeq" id="XP_026198179.1">
    <property type="nucleotide sequence ID" value="XM_026342394.1"/>
</dbReference>
<organism evidence="3 4">
    <name type="scientific">Anabas testudineus</name>
    <name type="common">Climbing perch</name>
    <name type="synonym">Anthias testudineus</name>
    <dbReference type="NCBI Taxonomy" id="64144"/>
    <lineage>
        <taxon>Eukaryota</taxon>
        <taxon>Metazoa</taxon>
        <taxon>Chordata</taxon>
        <taxon>Craniata</taxon>
        <taxon>Vertebrata</taxon>
        <taxon>Euteleostomi</taxon>
        <taxon>Actinopterygii</taxon>
        <taxon>Neopterygii</taxon>
        <taxon>Teleostei</taxon>
        <taxon>Neoteleostei</taxon>
        <taxon>Acanthomorphata</taxon>
        <taxon>Anabantaria</taxon>
        <taxon>Anabantiformes</taxon>
        <taxon>Anabantoidei</taxon>
        <taxon>Anabantidae</taxon>
        <taxon>Anabas</taxon>
    </lineage>
</organism>
<evidence type="ECO:0000256" key="1">
    <source>
        <dbReference type="SAM" id="MobiDB-lite"/>
    </source>
</evidence>
<dbReference type="PANTHER" id="PTHR46406">
    <property type="entry name" value="NITRIC OXIDE-ASSOCIATED PROTEIN 1"/>
    <property type="match status" value="1"/>
</dbReference>
<dbReference type="FunCoup" id="A0A3Q1IYE9">
    <property type="interactions" value="1617"/>
</dbReference>
<feature type="region of interest" description="Disordered" evidence="1">
    <location>
        <begin position="70"/>
        <end position="99"/>
    </location>
</feature>
<dbReference type="STRING" id="64144.ENSATEP00000027282"/>
<dbReference type="InterPro" id="IPR030378">
    <property type="entry name" value="G_CP_dom"/>
</dbReference>
<dbReference type="InterPro" id="IPR006073">
    <property type="entry name" value="GTP-bd"/>
</dbReference>
<dbReference type="InterPro" id="IPR027417">
    <property type="entry name" value="P-loop_NTPase"/>
</dbReference>
<gene>
    <name evidence="3" type="primary">NOA1</name>
</gene>
<proteinExistence type="predicted"/>